<dbReference type="AlphaFoldDB" id="A0A1A8VXF0"/>
<evidence type="ECO:0000313" key="1">
    <source>
        <dbReference type="EMBL" id="SBS84385.1"/>
    </source>
</evidence>
<reference evidence="3 4" key="1">
    <citation type="submission" date="2016-05" db="EMBL/GenBank/DDBJ databases">
        <authorList>
            <person name="Naeem Raeece"/>
        </authorList>
    </citation>
    <scope>NUCLEOTIDE SEQUENCE [LARGE SCALE GENOMIC DNA]</scope>
</reference>
<dbReference type="EMBL" id="FLQU01000354">
    <property type="protein sequence ID" value="SBS84385.1"/>
    <property type="molecule type" value="Genomic_DNA"/>
</dbReference>
<organism evidence="1 4">
    <name type="scientific">Plasmodium ovale curtisi</name>
    <dbReference type="NCBI Taxonomy" id="864141"/>
    <lineage>
        <taxon>Eukaryota</taxon>
        <taxon>Sar</taxon>
        <taxon>Alveolata</taxon>
        <taxon>Apicomplexa</taxon>
        <taxon>Aconoidasida</taxon>
        <taxon>Haemosporida</taxon>
        <taxon>Plasmodiidae</taxon>
        <taxon>Plasmodium</taxon>
        <taxon>Plasmodium (Plasmodium)</taxon>
    </lineage>
</organism>
<reference evidence="1" key="2">
    <citation type="submission" date="2016-05" db="EMBL/GenBank/DDBJ databases">
        <authorList>
            <person name="Lavstsen T."/>
            <person name="Jespersen J.S."/>
        </authorList>
    </citation>
    <scope>NUCLEOTIDE SEQUENCE [LARGE SCALE GENOMIC DNA]</scope>
</reference>
<evidence type="ECO:0000313" key="4">
    <source>
        <dbReference type="Proteomes" id="UP000078560"/>
    </source>
</evidence>
<evidence type="ECO:0000313" key="3">
    <source>
        <dbReference type="Proteomes" id="UP000078546"/>
    </source>
</evidence>
<protein>
    <submittedName>
        <fullName evidence="1">Uncharacterized protein</fullName>
    </submittedName>
</protein>
<dbReference type="Proteomes" id="UP000078560">
    <property type="component" value="Unassembled WGS sequence"/>
</dbReference>
<sequence length="72" mass="8372">MPKLSSIARKKQSKSNIYYMVQGNKSVDTPNARYPFPLILKYVYGEKTPYLGRKLEAKFYDKNYASLIENVC</sequence>
<evidence type="ECO:0000313" key="2">
    <source>
        <dbReference type="EMBL" id="SBS92588.1"/>
    </source>
</evidence>
<dbReference type="EMBL" id="FLQV01000444">
    <property type="protein sequence ID" value="SBS92588.1"/>
    <property type="molecule type" value="Genomic_DNA"/>
</dbReference>
<dbReference type="Proteomes" id="UP000078546">
    <property type="component" value="Unassembled WGS sequence"/>
</dbReference>
<accession>A0A1A8VXF0</accession>
<name>A0A1A8VXF0_PLAOA</name>
<proteinExistence type="predicted"/>
<gene>
    <name evidence="2" type="ORF">POVCU1_023590</name>
    <name evidence="1" type="ORF">POVCU2_0025850</name>
</gene>